<dbReference type="EMBL" id="CATNWA010021098">
    <property type="protein sequence ID" value="CAI9621338.1"/>
    <property type="molecule type" value="Genomic_DNA"/>
</dbReference>
<proteinExistence type="inferred from homology"/>
<evidence type="ECO:0000256" key="1">
    <source>
        <dbReference type="ARBA" id="ARBA00001974"/>
    </source>
</evidence>
<evidence type="ECO:0000256" key="2">
    <source>
        <dbReference type="ARBA" id="ARBA00006105"/>
    </source>
</evidence>
<name>A0ABN9HKI6_9NEOB</name>
<dbReference type="InterPro" id="IPR001834">
    <property type="entry name" value="CBR-like"/>
</dbReference>
<dbReference type="InterPro" id="IPR039261">
    <property type="entry name" value="FNR_nucleotide-bd"/>
</dbReference>
<dbReference type="InterPro" id="IPR008333">
    <property type="entry name" value="Cbr1-like_FAD-bd_dom"/>
</dbReference>
<comment type="caution">
    <text evidence="7">The sequence shown here is derived from an EMBL/GenBank/DDBJ whole genome shotgun (WGS) entry which is preliminary data.</text>
</comment>
<gene>
    <name evidence="7" type="ORF">SPARVUS_LOCUS16133190</name>
</gene>
<dbReference type="PRINTS" id="PR00406">
    <property type="entry name" value="CYTB5RDTASE"/>
</dbReference>
<evidence type="ECO:0000256" key="5">
    <source>
        <dbReference type="ARBA" id="ARBA00023002"/>
    </source>
</evidence>
<dbReference type="SUPFAM" id="SSF52343">
    <property type="entry name" value="Ferredoxin reductase-like, C-terminal NADP-linked domain"/>
    <property type="match status" value="1"/>
</dbReference>
<comment type="similarity">
    <text evidence="2">Belongs to the flavoprotein pyridine nucleotide cytochrome reductase family.</text>
</comment>
<keyword evidence="4" id="KW-0274">FAD</keyword>
<dbReference type="Pfam" id="PF00970">
    <property type="entry name" value="FAD_binding_6"/>
    <property type="match status" value="1"/>
</dbReference>
<dbReference type="Pfam" id="PF09791">
    <property type="entry name" value="Oxidored-like"/>
    <property type="match status" value="1"/>
</dbReference>
<keyword evidence="8" id="KW-1185">Reference proteome</keyword>
<feature type="domain" description="FAD-binding FR-type" evidence="6">
    <location>
        <begin position="62"/>
        <end position="164"/>
    </location>
</feature>
<comment type="cofactor">
    <cofactor evidence="1">
        <name>FAD</name>
        <dbReference type="ChEBI" id="CHEBI:57692"/>
    </cofactor>
</comment>
<dbReference type="InterPro" id="IPR019180">
    <property type="entry name" value="Oxidoreductase-like_N"/>
</dbReference>
<dbReference type="InterPro" id="IPR017927">
    <property type="entry name" value="FAD-bd_FR_type"/>
</dbReference>
<sequence length="283" mass="32642">MRPVEPTPAQCCGSGCSPCVYDIYQAQLELWEKAKDRGDPQLLRRAKDRGDPQLLSVLLSAEDFRDFRIFSMEQETEDTNRYRFQLPTGGSLGLNLGQHLVLRGRVNGLDIQRAYTPVSSIDAKGYFDVLIKVYEHGLMSEYIKCWREGDSVSWRGPFGGFPYKPNKFGELLMLCSGTGLAPMIPILTAVTDNEDDETFITLVTCFRTFKNIYMKNFLQEQARFWNVRLFYVFSQEQSLENLPMSYMKNSKIGRINSTFLEIVLGTCRRKKHLHTHLWLSLIY</sequence>
<dbReference type="PANTHER" id="PTHR19370:SF184">
    <property type="entry name" value="NADH-CYTOCHROME B5 REDUCTASE-LIKE"/>
    <property type="match status" value="1"/>
</dbReference>
<dbReference type="Gene3D" id="2.40.30.10">
    <property type="entry name" value="Translation factors"/>
    <property type="match status" value="1"/>
</dbReference>
<accession>A0ABN9HKI6</accession>
<dbReference type="Proteomes" id="UP001162483">
    <property type="component" value="Unassembled WGS sequence"/>
</dbReference>
<protein>
    <recommendedName>
        <fullName evidence="6">FAD-binding FR-type domain-containing protein</fullName>
    </recommendedName>
</protein>
<dbReference type="CDD" id="cd06183">
    <property type="entry name" value="cyt_b5_reduct_like"/>
    <property type="match status" value="1"/>
</dbReference>
<keyword evidence="3" id="KW-0285">Flavoprotein</keyword>
<keyword evidence="5" id="KW-0560">Oxidoreductase</keyword>
<dbReference type="InterPro" id="IPR017938">
    <property type="entry name" value="Riboflavin_synthase-like_b-brl"/>
</dbReference>
<evidence type="ECO:0000313" key="8">
    <source>
        <dbReference type="Proteomes" id="UP001162483"/>
    </source>
</evidence>
<dbReference type="InterPro" id="IPR001433">
    <property type="entry name" value="OxRdtase_FAD/NAD-bd"/>
</dbReference>
<dbReference type="PANTHER" id="PTHR19370">
    <property type="entry name" value="NADH-CYTOCHROME B5 REDUCTASE"/>
    <property type="match status" value="1"/>
</dbReference>
<evidence type="ECO:0000259" key="6">
    <source>
        <dbReference type="PROSITE" id="PS51384"/>
    </source>
</evidence>
<reference evidence="7" key="1">
    <citation type="submission" date="2023-05" db="EMBL/GenBank/DDBJ databases">
        <authorList>
            <person name="Stuckert A."/>
        </authorList>
    </citation>
    <scope>NUCLEOTIDE SEQUENCE</scope>
</reference>
<dbReference type="SUPFAM" id="SSF63380">
    <property type="entry name" value="Riboflavin synthase domain-like"/>
    <property type="match status" value="1"/>
</dbReference>
<evidence type="ECO:0000256" key="4">
    <source>
        <dbReference type="ARBA" id="ARBA00022827"/>
    </source>
</evidence>
<dbReference type="Pfam" id="PF00175">
    <property type="entry name" value="NAD_binding_1"/>
    <property type="match status" value="1"/>
</dbReference>
<evidence type="ECO:0000256" key="3">
    <source>
        <dbReference type="ARBA" id="ARBA00022630"/>
    </source>
</evidence>
<dbReference type="PROSITE" id="PS51384">
    <property type="entry name" value="FAD_FR"/>
    <property type="match status" value="1"/>
</dbReference>
<organism evidence="7 8">
    <name type="scientific">Staurois parvus</name>
    <dbReference type="NCBI Taxonomy" id="386267"/>
    <lineage>
        <taxon>Eukaryota</taxon>
        <taxon>Metazoa</taxon>
        <taxon>Chordata</taxon>
        <taxon>Craniata</taxon>
        <taxon>Vertebrata</taxon>
        <taxon>Euteleostomi</taxon>
        <taxon>Amphibia</taxon>
        <taxon>Batrachia</taxon>
        <taxon>Anura</taxon>
        <taxon>Neobatrachia</taxon>
        <taxon>Ranoidea</taxon>
        <taxon>Ranidae</taxon>
        <taxon>Staurois</taxon>
    </lineage>
</organism>
<evidence type="ECO:0000313" key="7">
    <source>
        <dbReference type="EMBL" id="CAI9621338.1"/>
    </source>
</evidence>
<dbReference type="Gene3D" id="3.40.50.80">
    <property type="entry name" value="Nucleotide-binding domain of ferredoxin-NADP reductase (FNR) module"/>
    <property type="match status" value="1"/>
</dbReference>